<name>A0A7W6ML40_9HYPH</name>
<dbReference type="GO" id="GO:0016491">
    <property type="term" value="F:oxidoreductase activity"/>
    <property type="evidence" value="ECO:0007669"/>
    <property type="project" value="UniProtKB-KW"/>
</dbReference>
<dbReference type="Gene3D" id="3.30.360.10">
    <property type="entry name" value="Dihydrodipicolinate Reductase, domain 2"/>
    <property type="match status" value="1"/>
</dbReference>
<dbReference type="PANTHER" id="PTHR43818:SF11">
    <property type="entry name" value="BCDNA.GH03377"/>
    <property type="match status" value="1"/>
</dbReference>
<dbReference type="SUPFAM" id="SSF51735">
    <property type="entry name" value="NAD(P)-binding Rossmann-fold domains"/>
    <property type="match status" value="1"/>
</dbReference>
<feature type="domain" description="Gfo/Idh/MocA-like oxidoreductase N-terminal" evidence="2">
    <location>
        <begin position="30"/>
        <end position="124"/>
    </location>
</feature>
<keyword evidence="5" id="KW-1185">Reference proteome</keyword>
<dbReference type="Pfam" id="PF01408">
    <property type="entry name" value="GFO_IDH_MocA"/>
    <property type="match status" value="1"/>
</dbReference>
<evidence type="ECO:0000313" key="4">
    <source>
        <dbReference type="EMBL" id="MBB3999432.1"/>
    </source>
</evidence>
<protein>
    <submittedName>
        <fullName evidence="4">Putative dehydrogenase</fullName>
    </submittedName>
</protein>
<dbReference type="InterPro" id="IPR036291">
    <property type="entry name" value="NAD(P)-bd_dom_sf"/>
</dbReference>
<dbReference type="GO" id="GO:0000166">
    <property type="term" value="F:nucleotide binding"/>
    <property type="evidence" value="ECO:0007669"/>
    <property type="project" value="InterPro"/>
</dbReference>
<proteinExistence type="predicted"/>
<sequence>MSPMKPIRFAVLGLNHDHVFGQVNCLLEAGAECVGYHGTGEDLSADFAERHPGVPRLDDARRALEDETVDLVVTAAVPADRAAIALAAMRHGKDVMTDKPGMTTMAQLAELRAVQAETGRILSILYSEHFENRATVKAGELVTAGAIGKVVSTAGFGPHRIRKAERPAWFFERERYGGILVDIGSHQCEQFLFFTGASEAEVLSARVANRANPDRPGLQDTGELHLATREATGFVRVDWFTPAGLPVWGDGRLFITGTEGMIELRKYVDLAGRPGGDHLFLTDASGVTHIDCSNVDLPYGRQLCADISERTETAMPQARCFAAMEIALRAQAMAEGART</sequence>
<dbReference type="InterPro" id="IPR055170">
    <property type="entry name" value="GFO_IDH_MocA-like_dom"/>
</dbReference>
<comment type="caution">
    <text evidence="4">The sequence shown here is derived from an EMBL/GenBank/DDBJ whole genome shotgun (WGS) entry which is preliminary data.</text>
</comment>
<dbReference type="Proteomes" id="UP000542776">
    <property type="component" value="Unassembled WGS sequence"/>
</dbReference>
<dbReference type="AlphaFoldDB" id="A0A7W6ML40"/>
<accession>A0A7W6ML40</accession>
<gene>
    <name evidence="4" type="ORF">GGR04_003302</name>
</gene>
<reference evidence="4 5" key="1">
    <citation type="submission" date="2020-08" db="EMBL/GenBank/DDBJ databases">
        <title>Genomic Encyclopedia of Type Strains, Phase IV (KMG-IV): sequencing the most valuable type-strain genomes for metagenomic binning, comparative biology and taxonomic classification.</title>
        <authorList>
            <person name="Goeker M."/>
        </authorList>
    </citation>
    <scope>NUCLEOTIDE SEQUENCE [LARGE SCALE GENOMIC DNA]</scope>
    <source>
        <strain evidence="4 5">DSM 102238</strain>
    </source>
</reference>
<evidence type="ECO:0000313" key="5">
    <source>
        <dbReference type="Proteomes" id="UP000542776"/>
    </source>
</evidence>
<dbReference type="EMBL" id="JACIEK010000010">
    <property type="protein sequence ID" value="MBB3999432.1"/>
    <property type="molecule type" value="Genomic_DNA"/>
</dbReference>
<evidence type="ECO:0000256" key="1">
    <source>
        <dbReference type="ARBA" id="ARBA00023002"/>
    </source>
</evidence>
<evidence type="ECO:0000259" key="2">
    <source>
        <dbReference type="Pfam" id="PF01408"/>
    </source>
</evidence>
<dbReference type="InterPro" id="IPR000683">
    <property type="entry name" value="Gfo/Idh/MocA-like_OxRdtase_N"/>
</dbReference>
<organism evidence="4 5">
    <name type="scientific">Aureimonas pseudogalii</name>
    <dbReference type="NCBI Taxonomy" id="1744844"/>
    <lineage>
        <taxon>Bacteria</taxon>
        <taxon>Pseudomonadati</taxon>
        <taxon>Pseudomonadota</taxon>
        <taxon>Alphaproteobacteria</taxon>
        <taxon>Hyphomicrobiales</taxon>
        <taxon>Aurantimonadaceae</taxon>
        <taxon>Aureimonas</taxon>
    </lineage>
</organism>
<dbReference type="InterPro" id="IPR050463">
    <property type="entry name" value="Gfo/Idh/MocA_oxidrdct_glycsds"/>
</dbReference>
<feature type="domain" description="GFO/IDH/MocA-like oxidoreductase" evidence="3">
    <location>
        <begin position="137"/>
        <end position="263"/>
    </location>
</feature>
<dbReference type="SUPFAM" id="SSF55347">
    <property type="entry name" value="Glyceraldehyde-3-phosphate dehydrogenase-like, C-terminal domain"/>
    <property type="match status" value="1"/>
</dbReference>
<dbReference type="Gene3D" id="3.40.50.720">
    <property type="entry name" value="NAD(P)-binding Rossmann-like Domain"/>
    <property type="match status" value="1"/>
</dbReference>
<dbReference type="PANTHER" id="PTHR43818">
    <property type="entry name" value="BCDNA.GH03377"/>
    <property type="match status" value="1"/>
</dbReference>
<keyword evidence="1" id="KW-0560">Oxidoreductase</keyword>
<dbReference type="Pfam" id="PF22725">
    <property type="entry name" value="GFO_IDH_MocA_C3"/>
    <property type="match status" value="1"/>
</dbReference>
<evidence type="ECO:0000259" key="3">
    <source>
        <dbReference type="Pfam" id="PF22725"/>
    </source>
</evidence>